<evidence type="ECO:0000256" key="3">
    <source>
        <dbReference type="ARBA" id="ARBA00022574"/>
    </source>
</evidence>
<dbReference type="InterPro" id="IPR036322">
    <property type="entry name" value="WD40_repeat_dom_sf"/>
</dbReference>
<keyword evidence="3" id="KW-0853">WD repeat</keyword>
<organism evidence="6 7">
    <name type="scientific">Scleropages formosus</name>
    <name type="common">Asian bonytongue</name>
    <name type="synonym">Osteoglossum formosum</name>
    <dbReference type="NCBI Taxonomy" id="113540"/>
    <lineage>
        <taxon>Eukaryota</taxon>
        <taxon>Metazoa</taxon>
        <taxon>Chordata</taxon>
        <taxon>Craniata</taxon>
        <taxon>Vertebrata</taxon>
        <taxon>Euteleostomi</taxon>
        <taxon>Actinopterygii</taxon>
        <taxon>Neopterygii</taxon>
        <taxon>Teleostei</taxon>
        <taxon>Osteoglossocephala</taxon>
        <taxon>Osteoglossomorpha</taxon>
        <taxon>Osteoglossiformes</taxon>
        <taxon>Osteoglossidae</taxon>
        <taxon>Scleropages</taxon>
    </lineage>
</organism>
<evidence type="ECO:0000256" key="1">
    <source>
        <dbReference type="ARBA" id="ARBA00004604"/>
    </source>
</evidence>
<dbReference type="PANTHER" id="PTHR18359:SF0">
    <property type="entry name" value="U3 SMALL NUCLEOLAR RNA-ASSOCIATED PROTEIN 18 HOMOLOG"/>
    <property type="match status" value="1"/>
</dbReference>
<dbReference type="InterPro" id="IPR045161">
    <property type="entry name" value="Utp18"/>
</dbReference>
<proteinExistence type="predicted"/>
<name>A0A0P7Y607_SCLFO</name>
<evidence type="ECO:0000256" key="2">
    <source>
        <dbReference type="ARBA" id="ARBA00022552"/>
    </source>
</evidence>
<dbReference type="AlphaFoldDB" id="A0A0P7Y607"/>
<dbReference type="SUPFAM" id="SSF50978">
    <property type="entry name" value="WD40 repeat-like"/>
    <property type="match status" value="1"/>
</dbReference>
<comment type="subcellular location">
    <subcellularLocation>
        <location evidence="1">Nucleus</location>
        <location evidence="1">Nucleolus</location>
    </subcellularLocation>
</comment>
<dbReference type="GO" id="GO:0006364">
    <property type="term" value="P:rRNA processing"/>
    <property type="evidence" value="ECO:0007669"/>
    <property type="project" value="UniProtKB-KW"/>
</dbReference>
<dbReference type="PANTHER" id="PTHR18359">
    <property type="entry name" value="WD-REPEAT PROTEIN-RELATED"/>
    <property type="match status" value="1"/>
</dbReference>
<gene>
    <name evidence="6" type="ORF">Z043_120820</name>
</gene>
<evidence type="ECO:0000256" key="4">
    <source>
        <dbReference type="ARBA" id="ARBA00022737"/>
    </source>
</evidence>
<sequence length="97" mass="11032">MNLLTPVTSLCFNPTSEILGIASNTVDEAIRLVHIPSFTAFSNYPVFRRKTVHLPQCMDFSPNSGFFSVANDKGKALLYRYQTHASFTVRLKHYKDF</sequence>
<evidence type="ECO:0000313" key="6">
    <source>
        <dbReference type="EMBL" id="KPP61123.1"/>
    </source>
</evidence>
<dbReference type="GO" id="GO:0032040">
    <property type="term" value="C:small-subunit processome"/>
    <property type="evidence" value="ECO:0007669"/>
    <property type="project" value="TreeGrafter"/>
</dbReference>
<dbReference type="GO" id="GO:0034388">
    <property type="term" value="C:Pwp2p-containing subcomplex of 90S preribosome"/>
    <property type="evidence" value="ECO:0007669"/>
    <property type="project" value="TreeGrafter"/>
</dbReference>
<dbReference type="Proteomes" id="UP000034805">
    <property type="component" value="Unassembled WGS sequence"/>
</dbReference>
<dbReference type="STRING" id="113540.ENSSFOP00015038589"/>
<evidence type="ECO:0000256" key="5">
    <source>
        <dbReference type="ARBA" id="ARBA00023242"/>
    </source>
</evidence>
<reference evidence="6 7" key="1">
    <citation type="submission" date="2015-08" db="EMBL/GenBank/DDBJ databases">
        <title>The genome of the Asian arowana (Scleropages formosus).</title>
        <authorList>
            <person name="Tan M.H."/>
            <person name="Gan H.M."/>
            <person name="Croft L.J."/>
            <person name="Austin C.M."/>
        </authorList>
    </citation>
    <scope>NUCLEOTIDE SEQUENCE [LARGE SCALE GENOMIC DNA]</scope>
    <source>
        <strain evidence="6">Aro1</strain>
    </source>
</reference>
<keyword evidence="2" id="KW-0698">rRNA processing</keyword>
<dbReference type="EMBL" id="JARO02009960">
    <property type="protein sequence ID" value="KPP61123.1"/>
    <property type="molecule type" value="Genomic_DNA"/>
</dbReference>
<comment type="caution">
    <text evidence="6">The sequence shown here is derived from an EMBL/GenBank/DDBJ whole genome shotgun (WGS) entry which is preliminary data.</text>
</comment>
<evidence type="ECO:0000313" key="7">
    <source>
        <dbReference type="Proteomes" id="UP000034805"/>
    </source>
</evidence>
<accession>A0A0P7Y607</accession>
<keyword evidence="4" id="KW-0677">Repeat</keyword>
<dbReference type="InterPro" id="IPR015943">
    <property type="entry name" value="WD40/YVTN_repeat-like_dom_sf"/>
</dbReference>
<dbReference type="Gene3D" id="2.130.10.10">
    <property type="entry name" value="YVTN repeat-like/Quinoprotein amine dehydrogenase"/>
    <property type="match status" value="1"/>
</dbReference>
<protein>
    <submittedName>
        <fullName evidence="6">Uncharacterized protein</fullName>
    </submittedName>
</protein>
<keyword evidence="5" id="KW-0539">Nucleus</keyword>